<evidence type="ECO:0000313" key="2">
    <source>
        <dbReference type="EMBL" id="KAK4497884.1"/>
    </source>
</evidence>
<dbReference type="Proteomes" id="UP001305779">
    <property type="component" value="Unassembled WGS sequence"/>
</dbReference>
<evidence type="ECO:0000313" key="3">
    <source>
        <dbReference type="Proteomes" id="UP001305779"/>
    </source>
</evidence>
<name>A0ABR0E8Z2_ZASCE</name>
<comment type="caution">
    <text evidence="2">The sequence shown here is derived from an EMBL/GenBank/DDBJ whole genome shotgun (WGS) entry which is preliminary data.</text>
</comment>
<accession>A0ABR0E8Z2</accession>
<sequence>MTEWKRHSSGDVCVRTSHKMEGVDWAKGGKWPQSMSPTSTMLQTPHHVLDTHQELYQAYLNKIIQSAQKSHGEQLLKFEGEKGASINFKLLLEVSWPLSPTMTLAHPVQHAMAGMKRDRETFTTEEYDEAISRCKVESPMVCGVEMPSMPKKVASRESTAQRPPSLAATHPSSYTHHKQHAHQAMLSSPAPKKIKLEPGTKSETKPDPAPRQPQPLWEQIHDPKYLTSREPVLDHPMYRHLSSDTNPDEPNVISPTFMIALPLGTLIEGANYWSTKNQQPRDPQNA</sequence>
<protein>
    <submittedName>
        <fullName evidence="2">Uncharacterized protein</fullName>
    </submittedName>
</protein>
<dbReference type="EMBL" id="JAXOVC010000008">
    <property type="protein sequence ID" value="KAK4497884.1"/>
    <property type="molecule type" value="Genomic_DNA"/>
</dbReference>
<gene>
    <name evidence="2" type="ORF">PRZ48_010539</name>
</gene>
<organism evidence="2 3">
    <name type="scientific">Zasmidium cellare</name>
    <name type="common">Wine cellar mold</name>
    <name type="synonym">Racodium cellare</name>
    <dbReference type="NCBI Taxonomy" id="395010"/>
    <lineage>
        <taxon>Eukaryota</taxon>
        <taxon>Fungi</taxon>
        <taxon>Dikarya</taxon>
        <taxon>Ascomycota</taxon>
        <taxon>Pezizomycotina</taxon>
        <taxon>Dothideomycetes</taxon>
        <taxon>Dothideomycetidae</taxon>
        <taxon>Mycosphaerellales</taxon>
        <taxon>Mycosphaerellaceae</taxon>
        <taxon>Zasmidium</taxon>
    </lineage>
</organism>
<evidence type="ECO:0000256" key="1">
    <source>
        <dbReference type="SAM" id="MobiDB-lite"/>
    </source>
</evidence>
<proteinExistence type="predicted"/>
<reference evidence="2 3" key="1">
    <citation type="journal article" date="2023" name="G3 (Bethesda)">
        <title>A chromosome-level genome assembly of Zasmidium syzygii isolated from banana leaves.</title>
        <authorList>
            <person name="van Westerhoven A.C."/>
            <person name="Mehrabi R."/>
            <person name="Talebi R."/>
            <person name="Steentjes M.B.F."/>
            <person name="Corcolon B."/>
            <person name="Chong P.A."/>
            <person name="Kema G.H.J."/>
            <person name="Seidl M.F."/>
        </authorList>
    </citation>
    <scope>NUCLEOTIDE SEQUENCE [LARGE SCALE GENOMIC DNA]</scope>
    <source>
        <strain evidence="2 3">P124</strain>
    </source>
</reference>
<feature type="compositionally biased region" description="Basic and acidic residues" evidence="1">
    <location>
        <begin position="194"/>
        <end position="208"/>
    </location>
</feature>
<keyword evidence="3" id="KW-1185">Reference proteome</keyword>
<feature type="region of interest" description="Disordered" evidence="1">
    <location>
        <begin position="149"/>
        <end position="220"/>
    </location>
</feature>